<gene>
    <name evidence="1" type="ORF">QRX50_10585</name>
</gene>
<organism evidence="1 2">
    <name type="scientific">Amycolatopsis carbonis</name>
    <dbReference type="NCBI Taxonomy" id="715471"/>
    <lineage>
        <taxon>Bacteria</taxon>
        <taxon>Bacillati</taxon>
        <taxon>Actinomycetota</taxon>
        <taxon>Actinomycetes</taxon>
        <taxon>Pseudonocardiales</taxon>
        <taxon>Pseudonocardiaceae</taxon>
        <taxon>Amycolatopsis</taxon>
    </lineage>
</organism>
<dbReference type="EMBL" id="CP127294">
    <property type="protein sequence ID" value="WIX81166.1"/>
    <property type="molecule type" value="Genomic_DNA"/>
</dbReference>
<dbReference type="RefSeq" id="WP_285971775.1">
    <property type="nucleotide sequence ID" value="NZ_CP127294.1"/>
</dbReference>
<protein>
    <submittedName>
        <fullName evidence="1">Uncharacterized protein</fullName>
    </submittedName>
</protein>
<name>A0A9Y2IKZ0_9PSEU</name>
<dbReference type="Proteomes" id="UP001236014">
    <property type="component" value="Chromosome"/>
</dbReference>
<evidence type="ECO:0000313" key="1">
    <source>
        <dbReference type="EMBL" id="WIX81166.1"/>
    </source>
</evidence>
<reference evidence="1 2" key="1">
    <citation type="submission" date="2023-06" db="EMBL/GenBank/DDBJ databases">
        <authorList>
            <person name="Oyuntsetseg B."/>
            <person name="Kim S.B."/>
        </authorList>
    </citation>
    <scope>NUCLEOTIDE SEQUENCE [LARGE SCALE GENOMIC DNA]</scope>
    <source>
        <strain evidence="1 2">2-15</strain>
    </source>
</reference>
<sequence length="49" mass="5322">MRICSVCVDSGSDSSCPVLGIAPRESLLWRLTNVEPSPSVTVSHNTFWS</sequence>
<proteinExistence type="predicted"/>
<keyword evidence="2" id="KW-1185">Reference proteome</keyword>
<dbReference type="KEGG" id="acab:QRX50_10585"/>
<accession>A0A9Y2IKZ0</accession>
<evidence type="ECO:0000313" key="2">
    <source>
        <dbReference type="Proteomes" id="UP001236014"/>
    </source>
</evidence>
<dbReference type="AlphaFoldDB" id="A0A9Y2IKZ0"/>